<sequence length="525" mass="57738">MVRYTGDPDQATTLPEILRTRAELSPDDPFLTFGGVSRTYAEMYGAAAQAAAALASLGIAQGTKVAAMLPNSTEILDVWFGAALLGAVFVPINTGLRGEGLRYIVEHSEAEFIAVDETLTETLSAAVPVGRGPRHRYIRGRAEPPSGYGSLTALLDGSHPAVQQGGVRPDDLASILYTSGTTGLPKGVMNCHNSFAVAANEFTRRYVRVRRDDILYTSLPLFHANAQSLTTVGSLVSGRPMVLAPRFSASGFFDDIRAHRATVFNYIGAMLTILAKQPERPEDARNPLRLAIGGAAPKELWRRFERRFGLKILEIYGLTESATFCLANPPDDIRPGTIGKPTSWSEVKIVGPDGTTRPDGTPGEIAVRSRRPATMFLGYYKNEEATREAVHDGWFRTGDRGRREPSGYVVFLDRLKDSIRRRGENISSFEIERTVNAHPLVSESAVVGVPSELGEEDVLVVVVPREGFDCAELVEFCRQRMAGFMVPRYVRIVERLPKTATQRVEKYILREIGVQGAWDRQQEVR</sequence>
<feature type="domain" description="AMP-binding enzyme C-terminal" evidence="2">
    <location>
        <begin position="430"/>
        <end position="501"/>
    </location>
</feature>
<evidence type="ECO:0000313" key="3">
    <source>
        <dbReference type="EMBL" id="GHJ32698.1"/>
    </source>
</evidence>
<dbReference type="Pfam" id="PF00501">
    <property type="entry name" value="AMP-binding"/>
    <property type="match status" value="1"/>
</dbReference>
<comment type="caution">
    <text evidence="3">The sequence shown here is derived from an EMBL/GenBank/DDBJ whole genome shotgun (WGS) entry which is preliminary data.</text>
</comment>
<gene>
    <name evidence="3" type="primary">caiC</name>
    <name evidence="3" type="ORF">TPA0910_71310</name>
</gene>
<dbReference type="InterPro" id="IPR020845">
    <property type="entry name" value="AMP-binding_CS"/>
</dbReference>
<dbReference type="PROSITE" id="PS00455">
    <property type="entry name" value="AMP_BINDING"/>
    <property type="match status" value="1"/>
</dbReference>
<evidence type="ECO:0000313" key="4">
    <source>
        <dbReference type="Proteomes" id="UP001054854"/>
    </source>
</evidence>
<dbReference type="InterPro" id="IPR000873">
    <property type="entry name" value="AMP-dep_synth/lig_dom"/>
</dbReference>
<dbReference type="Proteomes" id="UP001054854">
    <property type="component" value="Unassembled WGS sequence"/>
</dbReference>
<dbReference type="Gene3D" id="3.40.50.12780">
    <property type="entry name" value="N-terminal domain of ligase-like"/>
    <property type="match status" value="1"/>
</dbReference>
<dbReference type="RefSeq" id="WP_236259105.1">
    <property type="nucleotide sequence ID" value="NZ_BNEK01000005.1"/>
</dbReference>
<dbReference type="InterPro" id="IPR050237">
    <property type="entry name" value="ATP-dep_AMP-bd_enzyme"/>
</dbReference>
<dbReference type="EMBL" id="BNEK01000005">
    <property type="protein sequence ID" value="GHJ32698.1"/>
    <property type="molecule type" value="Genomic_DNA"/>
</dbReference>
<dbReference type="PANTHER" id="PTHR43767:SF1">
    <property type="entry name" value="NONRIBOSOMAL PEPTIDE SYNTHASE PES1 (EUROFUNG)-RELATED"/>
    <property type="match status" value="1"/>
</dbReference>
<dbReference type="InterPro" id="IPR025110">
    <property type="entry name" value="AMP-bd_C"/>
</dbReference>
<evidence type="ECO:0000259" key="2">
    <source>
        <dbReference type="Pfam" id="PF13193"/>
    </source>
</evidence>
<keyword evidence="3" id="KW-0436">Ligase</keyword>
<name>A0ABQ3UAV7_STRHY</name>
<dbReference type="Gene3D" id="3.30.300.30">
    <property type="match status" value="1"/>
</dbReference>
<reference evidence="3" key="1">
    <citation type="submission" date="2024-05" db="EMBL/GenBank/DDBJ databases">
        <title>Whole genome shotgun sequence of Streptomyces hygroscopicus NBRC 113678.</title>
        <authorList>
            <person name="Komaki H."/>
            <person name="Tamura T."/>
        </authorList>
    </citation>
    <scope>NUCLEOTIDE SEQUENCE</scope>
    <source>
        <strain evidence="3">N11-34</strain>
    </source>
</reference>
<dbReference type="InterPro" id="IPR045851">
    <property type="entry name" value="AMP-bd_C_sf"/>
</dbReference>
<dbReference type="PANTHER" id="PTHR43767">
    <property type="entry name" value="LONG-CHAIN-FATTY-ACID--COA LIGASE"/>
    <property type="match status" value="1"/>
</dbReference>
<accession>A0ABQ3UAV7</accession>
<dbReference type="SUPFAM" id="SSF56801">
    <property type="entry name" value="Acetyl-CoA synthetase-like"/>
    <property type="match status" value="1"/>
</dbReference>
<protein>
    <submittedName>
        <fullName evidence="3">ATP-dependent acyl-CoA ligase</fullName>
    </submittedName>
</protein>
<keyword evidence="4" id="KW-1185">Reference proteome</keyword>
<dbReference type="InterPro" id="IPR042099">
    <property type="entry name" value="ANL_N_sf"/>
</dbReference>
<dbReference type="GO" id="GO:0016874">
    <property type="term" value="F:ligase activity"/>
    <property type="evidence" value="ECO:0007669"/>
    <property type="project" value="UniProtKB-KW"/>
</dbReference>
<feature type="domain" description="AMP-dependent synthetase/ligase" evidence="1">
    <location>
        <begin position="19"/>
        <end position="380"/>
    </location>
</feature>
<dbReference type="Pfam" id="PF13193">
    <property type="entry name" value="AMP-binding_C"/>
    <property type="match status" value="1"/>
</dbReference>
<evidence type="ECO:0000259" key="1">
    <source>
        <dbReference type="Pfam" id="PF00501"/>
    </source>
</evidence>
<proteinExistence type="predicted"/>
<organism evidence="3 4">
    <name type="scientific">Streptomyces hygroscopicus</name>
    <dbReference type="NCBI Taxonomy" id="1912"/>
    <lineage>
        <taxon>Bacteria</taxon>
        <taxon>Bacillati</taxon>
        <taxon>Actinomycetota</taxon>
        <taxon>Actinomycetes</taxon>
        <taxon>Kitasatosporales</taxon>
        <taxon>Streptomycetaceae</taxon>
        <taxon>Streptomyces</taxon>
        <taxon>Streptomyces violaceusniger group</taxon>
    </lineage>
</organism>